<sequence>MPKLPLTEMTVQYLVGLCAARWNPAAIDIVVGDMVNDPAAGKERDVDVTVTVTDPVSGNHAFKAYEVKHEGQPIDVTTVEQLCMKFADMDSITDRAIVSTSGFTNGAERKAEAHGVTLYRLEPWTKDLSEQFPILTMKGTPQECLPSSQFLLRWIGWNITIVTQQQVSYDWSTALFDNQGQGNSRVASVEEYFRDLLLRSSQILFQLEPAQTVLRTFPIPFHEPSNSAEACGPGWPHTHTIDVRADGVYMRSNSSLVLIETITINGNLQWHRGAPTEYYAVSNIATGEALAGTLVTLGEREGTMQVLVLSPDRRTIDIRLIELPEKCRNSIRRLKIDPVGESTE</sequence>
<accession>A0ABP8KAU4</accession>
<keyword evidence="2" id="KW-1185">Reference proteome</keyword>
<organism evidence="1 2">
    <name type="scientific">Tsukamurella soli</name>
    <dbReference type="NCBI Taxonomy" id="644556"/>
    <lineage>
        <taxon>Bacteria</taxon>
        <taxon>Bacillati</taxon>
        <taxon>Actinomycetota</taxon>
        <taxon>Actinomycetes</taxon>
        <taxon>Mycobacteriales</taxon>
        <taxon>Tsukamurellaceae</taxon>
        <taxon>Tsukamurella</taxon>
    </lineage>
</organism>
<evidence type="ECO:0000313" key="2">
    <source>
        <dbReference type="Proteomes" id="UP001500635"/>
    </source>
</evidence>
<gene>
    <name evidence="1" type="ORF">GCM10023147_44870</name>
</gene>
<evidence type="ECO:0008006" key="3">
    <source>
        <dbReference type="Google" id="ProtNLM"/>
    </source>
</evidence>
<proteinExistence type="predicted"/>
<evidence type="ECO:0000313" key="1">
    <source>
        <dbReference type="EMBL" id="GAA4403416.1"/>
    </source>
</evidence>
<dbReference type="EMBL" id="BAABFR010000108">
    <property type="protein sequence ID" value="GAA4403416.1"/>
    <property type="molecule type" value="Genomic_DNA"/>
</dbReference>
<name>A0ABP8KAU4_9ACTN</name>
<protein>
    <recommendedName>
        <fullName evidence="3">Restriction endonuclease</fullName>
    </recommendedName>
</protein>
<comment type="caution">
    <text evidence="1">The sequence shown here is derived from an EMBL/GenBank/DDBJ whole genome shotgun (WGS) entry which is preliminary data.</text>
</comment>
<dbReference type="Proteomes" id="UP001500635">
    <property type="component" value="Unassembled WGS sequence"/>
</dbReference>
<reference evidence="2" key="1">
    <citation type="journal article" date="2019" name="Int. J. Syst. Evol. Microbiol.">
        <title>The Global Catalogue of Microorganisms (GCM) 10K type strain sequencing project: providing services to taxonomists for standard genome sequencing and annotation.</title>
        <authorList>
            <consortium name="The Broad Institute Genomics Platform"/>
            <consortium name="The Broad Institute Genome Sequencing Center for Infectious Disease"/>
            <person name="Wu L."/>
            <person name="Ma J."/>
        </authorList>
    </citation>
    <scope>NUCLEOTIDE SEQUENCE [LARGE SCALE GENOMIC DNA]</scope>
    <source>
        <strain evidence="2">JCM 17688</strain>
    </source>
</reference>